<dbReference type="PROSITE" id="PS51857">
    <property type="entry name" value="CSD_2"/>
    <property type="match status" value="1"/>
</dbReference>
<accession>A0ABW1ZW80</accession>
<dbReference type="PANTHER" id="PTHR12962:SF1">
    <property type="entry name" value="COLD SHOCK DOMAIN-CONTAINING PROTEIN CG9705"/>
    <property type="match status" value="1"/>
</dbReference>
<evidence type="ECO:0000256" key="1">
    <source>
        <dbReference type="ARBA" id="ARBA00022553"/>
    </source>
</evidence>
<dbReference type="SUPFAM" id="SSF50249">
    <property type="entry name" value="Nucleic acid-binding proteins"/>
    <property type="match status" value="1"/>
</dbReference>
<dbReference type="InterPro" id="IPR019844">
    <property type="entry name" value="CSD_CS"/>
</dbReference>
<protein>
    <submittedName>
        <fullName evidence="5">Cold shock domain-containing protein</fullName>
    </submittedName>
</protein>
<feature type="transmembrane region" description="Helical" evidence="3">
    <location>
        <begin position="117"/>
        <end position="133"/>
    </location>
</feature>
<dbReference type="Proteomes" id="UP001596422">
    <property type="component" value="Unassembled WGS sequence"/>
</dbReference>
<feature type="domain" description="CSD" evidence="4">
    <location>
        <begin position="1"/>
        <end position="65"/>
    </location>
</feature>
<evidence type="ECO:0000256" key="2">
    <source>
        <dbReference type="RuleBase" id="RU000408"/>
    </source>
</evidence>
<feature type="transmembrane region" description="Helical" evidence="3">
    <location>
        <begin position="90"/>
        <end position="111"/>
    </location>
</feature>
<gene>
    <name evidence="5" type="ORF">ACFQDL_04565</name>
</gene>
<name>A0ABW1ZW80_9GAMM</name>
<dbReference type="Pfam" id="PF00313">
    <property type="entry name" value="CSD"/>
    <property type="match status" value="1"/>
</dbReference>
<evidence type="ECO:0000313" key="5">
    <source>
        <dbReference type="EMBL" id="MFC6669452.1"/>
    </source>
</evidence>
<dbReference type="Gene3D" id="2.40.50.140">
    <property type="entry name" value="Nucleic acid-binding proteins"/>
    <property type="match status" value="1"/>
</dbReference>
<keyword evidence="6" id="KW-1185">Reference proteome</keyword>
<comment type="caution">
    <text evidence="5">The sequence shown here is derived from an EMBL/GenBank/DDBJ whole genome shotgun (WGS) entry which is preliminary data.</text>
</comment>
<dbReference type="RefSeq" id="WP_379908009.1">
    <property type="nucleotide sequence ID" value="NZ_JBHSWE010000001.1"/>
</dbReference>
<proteinExistence type="predicted"/>
<comment type="subcellular location">
    <subcellularLocation>
        <location evidence="2">Cytoplasm</location>
    </subcellularLocation>
</comment>
<dbReference type="PANTHER" id="PTHR12962">
    <property type="entry name" value="CALCIUM-REGULATED HEAT STABLE PROTEIN CRHSP-24-RELATED"/>
    <property type="match status" value="1"/>
</dbReference>
<dbReference type="EMBL" id="JBHSWE010000001">
    <property type="protein sequence ID" value="MFC6669452.1"/>
    <property type="molecule type" value="Genomic_DNA"/>
</dbReference>
<dbReference type="InterPro" id="IPR002059">
    <property type="entry name" value="CSP_DNA-bd"/>
</dbReference>
<dbReference type="InterPro" id="IPR011129">
    <property type="entry name" value="CSD"/>
</dbReference>
<dbReference type="InterPro" id="IPR012340">
    <property type="entry name" value="NA-bd_OB-fold"/>
</dbReference>
<evidence type="ECO:0000256" key="3">
    <source>
        <dbReference type="SAM" id="Phobius"/>
    </source>
</evidence>
<dbReference type="InterPro" id="IPR052069">
    <property type="entry name" value="Ca-reg_mRNA-binding_domain"/>
</dbReference>
<organism evidence="5 6">
    <name type="scientific">Marinobacterium aestuariivivens</name>
    <dbReference type="NCBI Taxonomy" id="1698799"/>
    <lineage>
        <taxon>Bacteria</taxon>
        <taxon>Pseudomonadati</taxon>
        <taxon>Pseudomonadota</taxon>
        <taxon>Gammaproteobacteria</taxon>
        <taxon>Oceanospirillales</taxon>
        <taxon>Oceanospirillaceae</taxon>
        <taxon>Marinobacterium</taxon>
    </lineage>
</organism>
<dbReference type="PROSITE" id="PS00352">
    <property type="entry name" value="CSD_1"/>
    <property type="match status" value="1"/>
</dbReference>
<keyword evidence="3" id="KW-1133">Transmembrane helix</keyword>
<keyword evidence="3" id="KW-0812">Transmembrane</keyword>
<keyword evidence="1" id="KW-0597">Phosphoprotein</keyword>
<dbReference type="SMART" id="SM00357">
    <property type="entry name" value="CSP"/>
    <property type="match status" value="1"/>
</dbReference>
<reference evidence="6" key="1">
    <citation type="journal article" date="2019" name="Int. J. Syst. Evol. Microbiol.">
        <title>The Global Catalogue of Microorganisms (GCM) 10K type strain sequencing project: providing services to taxonomists for standard genome sequencing and annotation.</title>
        <authorList>
            <consortium name="The Broad Institute Genomics Platform"/>
            <consortium name="The Broad Institute Genome Sequencing Center for Infectious Disease"/>
            <person name="Wu L."/>
            <person name="Ma J."/>
        </authorList>
    </citation>
    <scope>NUCLEOTIDE SEQUENCE [LARGE SCALE GENOMIC DNA]</scope>
    <source>
        <strain evidence="6">NBRC 111756</strain>
    </source>
</reference>
<evidence type="ECO:0000259" key="4">
    <source>
        <dbReference type="PROSITE" id="PS51857"/>
    </source>
</evidence>
<sequence>MKGKVCQWKDDKGFGFIQPNDGSERLFFHISSVKTGARRPQVGDVALYDAMRDSHNRLKARRVVIEGVAMASGRSPETPAPRTAPAKMDAIDYLALLAVACALAAAVFQFYRSGEVAHLWPFGLAAAIAVLVLKRQKKPREKTFRCARCKTTATHDARTIKAWNNGFSQLYCKACHRQWLLDNPRQANPSVLGRGGGCLGALTLMVLVPVFGGLGLYQWLA</sequence>
<feature type="transmembrane region" description="Helical" evidence="3">
    <location>
        <begin position="198"/>
        <end position="220"/>
    </location>
</feature>
<evidence type="ECO:0000313" key="6">
    <source>
        <dbReference type="Proteomes" id="UP001596422"/>
    </source>
</evidence>
<dbReference type="CDD" id="cd04458">
    <property type="entry name" value="CSP_CDS"/>
    <property type="match status" value="1"/>
</dbReference>
<keyword evidence="3" id="KW-0472">Membrane</keyword>